<dbReference type="GO" id="GO:0016491">
    <property type="term" value="F:oxidoreductase activity"/>
    <property type="evidence" value="ECO:0007669"/>
    <property type="project" value="UniProtKB-KW"/>
</dbReference>
<dbReference type="Proteomes" id="UP000561726">
    <property type="component" value="Unassembled WGS sequence"/>
</dbReference>
<name>A0A7W9E2W1_9MICO</name>
<dbReference type="PANTHER" id="PTHR43669:SF3">
    <property type="entry name" value="ALCOHOL DEHYDROGENASE, PUTATIVE (AFU_ORTHOLOGUE AFUA_3G03445)-RELATED"/>
    <property type="match status" value="1"/>
</dbReference>
<comment type="caution">
    <text evidence="4">The sequence shown here is derived from an EMBL/GenBank/DDBJ whole genome shotgun (WGS) entry which is preliminary data.</text>
</comment>
<sequence length="128" mass="13255">METMSHTTESSSSAPNVALITGTSSGIGLAVSIAAARAGWSTVATLRDPESAEHLGAAAAAAGVELDIQVLDITRPETITAVLDHIASASDSRPRRQPGHSWARSSRTSMEPGSRADVVLGRRLILVI</sequence>
<dbReference type="InterPro" id="IPR002347">
    <property type="entry name" value="SDR_fam"/>
</dbReference>
<gene>
    <name evidence="4" type="ORF">BJ997_001101</name>
</gene>
<dbReference type="Gene3D" id="3.40.50.720">
    <property type="entry name" value="NAD(P)-binding Rossmann-like Domain"/>
    <property type="match status" value="1"/>
</dbReference>
<dbReference type="RefSeq" id="WP_244962572.1">
    <property type="nucleotide sequence ID" value="NZ_JACHBQ010000001.1"/>
</dbReference>
<keyword evidence="2" id="KW-0560">Oxidoreductase</keyword>
<dbReference type="EMBL" id="JACHBQ010000001">
    <property type="protein sequence ID" value="MBB5640553.1"/>
    <property type="molecule type" value="Genomic_DNA"/>
</dbReference>
<evidence type="ECO:0000313" key="5">
    <source>
        <dbReference type="Proteomes" id="UP000561726"/>
    </source>
</evidence>
<dbReference type="PANTHER" id="PTHR43669">
    <property type="entry name" value="5-KETO-D-GLUCONATE 5-REDUCTASE"/>
    <property type="match status" value="1"/>
</dbReference>
<dbReference type="Pfam" id="PF00106">
    <property type="entry name" value="adh_short"/>
    <property type="match status" value="1"/>
</dbReference>
<accession>A0A7W9E2W1</accession>
<proteinExistence type="inferred from homology"/>
<organism evidence="4 5">
    <name type="scientific">Cryobacterium roopkundense</name>
    <dbReference type="NCBI Taxonomy" id="1001240"/>
    <lineage>
        <taxon>Bacteria</taxon>
        <taxon>Bacillati</taxon>
        <taxon>Actinomycetota</taxon>
        <taxon>Actinomycetes</taxon>
        <taxon>Micrococcales</taxon>
        <taxon>Microbacteriaceae</taxon>
        <taxon>Cryobacterium</taxon>
    </lineage>
</organism>
<protein>
    <submittedName>
        <fullName evidence="4">NAD(P)-dependent dehydrogenase (Short-subunit alcohol dehydrogenase family)</fullName>
    </submittedName>
</protein>
<feature type="region of interest" description="Disordered" evidence="3">
    <location>
        <begin position="88"/>
        <end position="110"/>
    </location>
</feature>
<dbReference type="SUPFAM" id="SSF51735">
    <property type="entry name" value="NAD(P)-binding Rossmann-fold domains"/>
    <property type="match status" value="1"/>
</dbReference>
<evidence type="ECO:0000313" key="4">
    <source>
        <dbReference type="EMBL" id="MBB5640553.1"/>
    </source>
</evidence>
<comment type="similarity">
    <text evidence="1">Belongs to the short-chain dehydrogenases/reductases (SDR) family.</text>
</comment>
<dbReference type="AlphaFoldDB" id="A0A7W9E2W1"/>
<evidence type="ECO:0000256" key="1">
    <source>
        <dbReference type="ARBA" id="ARBA00006484"/>
    </source>
</evidence>
<reference evidence="4 5" key="1">
    <citation type="submission" date="2020-08" db="EMBL/GenBank/DDBJ databases">
        <title>Sequencing the genomes of 1000 actinobacteria strains.</title>
        <authorList>
            <person name="Klenk H.-P."/>
        </authorList>
    </citation>
    <scope>NUCLEOTIDE SEQUENCE [LARGE SCALE GENOMIC DNA]</scope>
    <source>
        <strain evidence="4 5">DSM 21065</strain>
    </source>
</reference>
<evidence type="ECO:0000256" key="3">
    <source>
        <dbReference type="SAM" id="MobiDB-lite"/>
    </source>
</evidence>
<evidence type="ECO:0000256" key="2">
    <source>
        <dbReference type="ARBA" id="ARBA00023002"/>
    </source>
</evidence>
<dbReference type="InterPro" id="IPR036291">
    <property type="entry name" value="NAD(P)-bd_dom_sf"/>
</dbReference>